<accession>A0A915E0E8</accession>
<sequence>MHSVALFATLHIVVSMTFIGHTTEAKCDIPINGIYCDEHYGYQTAKFKNTNGKSNDNCIELNGDRICGLSIGGDIVRIGDCIHFNGNKICSGKNPVNNGGYNTINYGYNAYGSSIDSSNGKSRENSNHPKKTTIMKKNQTEEKIADTIEAIKRLETAVVAHR</sequence>
<reference evidence="4" key="1">
    <citation type="submission" date="2022-11" db="UniProtKB">
        <authorList>
            <consortium name="WormBaseParasite"/>
        </authorList>
    </citation>
    <scope>IDENTIFICATION</scope>
</reference>
<dbReference type="Proteomes" id="UP000887574">
    <property type="component" value="Unplaced"/>
</dbReference>
<evidence type="ECO:0000256" key="1">
    <source>
        <dbReference type="SAM" id="MobiDB-lite"/>
    </source>
</evidence>
<feature type="chain" id="PRO_5037139264" evidence="2">
    <location>
        <begin position="26"/>
        <end position="162"/>
    </location>
</feature>
<protein>
    <submittedName>
        <fullName evidence="4">Uncharacterized protein</fullName>
    </submittedName>
</protein>
<evidence type="ECO:0000313" key="3">
    <source>
        <dbReference type="Proteomes" id="UP000887574"/>
    </source>
</evidence>
<dbReference type="WBParaSite" id="jg24868">
    <property type="protein sequence ID" value="jg24868"/>
    <property type="gene ID" value="jg24868"/>
</dbReference>
<evidence type="ECO:0000256" key="2">
    <source>
        <dbReference type="SAM" id="SignalP"/>
    </source>
</evidence>
<feature type="region of interest" description="Disordered" evidence="1">
    <location>
        <begin position="117"/>
        <end position="136"/>
    </location>
</feature>
<keyword evidence="2" id="KW-0732">Signal</keyword>
<dbReference type="AlphaFoldDB" id="A0A915E0E8"/>
<evidence type="ECO:0000313" key="4">
    <source>
        <dbReference type="WBParaSite" id="jg24868"/>
    </source>
</evidence>
<proteinExistence type="predicted"/>
<feature type="signal peptide" evidence="2">
    <location>
        <begin position="1"/>
        <end position="25"/>
    </location>
</feature>
<organism evidence="3 4">
    <name type="scientific">Ditylenchus dipsaci</name>
    <dbReference type="NCBI Taxonomy" id="166011"/>
    <lineage>
        <taxon>Eukaryota</taxon>
        <taxon>Metazoa</taxon>
        <taxon>Ecdysozoa</taxon>
        <taxon>Nematoda</taxon>
        <taxon>Chromadorea</taxon>
        <taxon>Rhabditida</taxon>
        <taxon>Tylenchina</taxon>
        <taxon>Tylenchomorpha</taxon>
        <taxon>Sphaerularioidea</taxon>
        <taxon>Anguinidae</taxon>
        <taxon>Anguininae</taxon>
        <taxon>Ditylenchus</taxon>
    </lineage>
</organism>
<keyword evidence="3" id="KW-1185">Reference proteome</keyword>
<name>A0A915E0E8_9BILA</name>